<dbReference type="AlphaFoldDB" id="A0A0M6ZGC6"/>
<dbReference type="EMBL" id="CXWC01000012">
    <property type="protein sequence ID" value="CTQ75276.1"/>
    <property type="molecule type" value="Genomic_DNA"/>
</dbReference>
<evidence type="ECO:0000313" key="1">
    <source>
        <dbReference type="EMBL" id="CTQ75276.1"/>
    </source>
</evidence>
<gene>
    <name evidence="1" type="ORF">LA5096_04298</name>
</gene>
<dbReference type="STRING" id="311410.LA5095_04405"/>
<evidence type="ECO:0000313" key="2">
    <source>
        <dbReference type="Proteomes" id="UP000049983"/>
    </source>
</evidence>
<reference evidence="2" key="1">
    <citation type="submission" date="2015-07" db="EMBL/GenBank/DDBJ databases">
        <authorList>
            <person name="Rodrigo-Torres Lidia"/>
            <person name="Arahal R.David."/>
        </authorList>
    </citation>
    <scope>NUCLEOTIDE SEQUENCE [LARGE SCALE GENOMIC DNA]</scope>
    <source>
        <strain evidence="2">CECT 5096</strain>
    </source>
</reference>
<protein>
    <submittedName>
        <fullName evidence="1">Uncharacterized protein</fullName>
    </submittedName>
</protein>
<proteinExistence type="predicted"/>
<organism evidence="1 2">
    <name type="scientific">Roseibium album</name>
    <dbReference type="NCBI Taxonomy" id="311410"/>
    <lineage>
        <taxon>Bacteria</taxon>
        <taxon>Pseudomonadati</taxon>
        <taxon>Pseudomonadota</taxon>
        <taxon>Alphaproteobacteria</taxon>
        <taxon>Hyphomicrobiales</taxon>
        <taxon>Stappiaceae</taxon>
        <taxon>Roseibium</taxon>
    </lineage>
</organism>
<dbReference type="Proteomes" id="UP000049983">
    <property type="component" value="Unassembled WGS sequence"/>
</dbReference>
<name>A0A0M6ZGC6_9HYPH</name>
<sequence>MAAFGGTSKGDQQSTWVSIADEAAVGGNWIVTVGQG</sequence>
<accession>A0A0M6ZGC6</accession>
<keyword evidence="2" id="KW-1185">Reference proteome</keyword>